<comment type="caution">
    <text evidence="1">The sequence shown here is derived from an EMBL/GenBank/DDBJ whole genome shotgun (WGS) entry which is preliminary data.</text>
</comment>
<dbReference type="AlphaFoldDB" id="A0AAV2QJP5"/>
<evidence type="ECO:0000313" key="2">
    <source>
        <dbReference type="Proteomes" id="UP001497623"/>
    </source>
</evidence>
<organism evidence="1 2">
    <name type="scientific">Meganyctiphanes norvegica</name>
    <name type="common">Northern krill</name>
    <name type="synonym">Thysanopoda norvegica</name>
    <dbReference type="NCBI Taxonomy" id="48144"/>
    <lineage>
        <taxon>Eukaryota</taxon>
        <taxon>Metazoa</taxon>
        <taxon>Ecdysozoa</taxon>
        <taxon>Arthropoda</taxon>
        <taxon>Crustacea</taxon>
        <taxon>Multicrustacea</taxon>
        <taxon>Malacostraca</taxon>
        <taxon>Eumalacostraca</taxon>
        <taxon>Eucarida</taxon>
        <taxon>Euphausiacea</taxon>
        <taxon>Euphausiidae</taxon>
        <taxon>Meganyctiphanes</taxon>
    </lineage>
</organism>
<reference evidence="1 2" key="1">
    <citation type="submission" date="2024-05" db="EMBL/GenBank/DDBJ databases">
        <authorList>
            <person name="Wallberg A."/>
        </authorList>
    </citation>
    <scope>NUCLEOTIDE SEQUENCE [LARGE SCALE GENOMIC DNA]</scope>
</reference>
<name>A0AAV2QJP5_MEGNR</name>
<accession>A0AAV2QJP5</accession>
<keyword evidence="2" id="KW-1185">Reference proteome</keyword>
<proteinExistence type="predicted"/>
<sequence>RKYMGSYHISWLQNIGSSVNRQLAITYTQSVRVDYLGETYSLLRRLIHILLALADLLEGKLPFALYMYTVHYLSSTGVIHLGEAVSMNLLCLLKKLDQECYL</sequence>
<gene>
    <name evidence="1" type="ORF">MNOR_LOCUS12871</name>
</gene>
<feature type="non-terminal residue" evidence="1">
    <location>
        <position position="1"/>
    </location>
</feature>
<dbReference type="Proteomes" id="UP001497623">
    <property type="component" value="Unassembled WGS sequence"/>
</dbReference>
<dbReference type="EMBL" id="CAXKWB010007179">
    <property type="protein sequence ID" value="CAL4085963.1"/>
    <property type="molecule type" value="Genomic_DNA"/>
</dbReference>
<protein>
    <submittedName>
        <fullName evidence="1">Uncharacterized protein</fullName>
    </submittedName>
</protein>
<evidence type="ECO:0000313" key="1">
    <source>
        <dbReference type="EMBL" id="CAL4085963.1"/>
    </source>
</evidence>